<gene>
    <name evidence="2" type="ORF">AFUS01_LOCUS35353</name>
</gene>
<sequence>MASNNTKTRNWKIPKRNAQTNDHQSDSHPNSHKNRRTDKFKSGEVKSNNYSSHNTPRPHHKSHNERELDRFNSFFSPGTQSVYISEYERMIMDCEKLTIIQR</sequence>
<dbReference type="Proteomes" id="UP000708208">
    <property type="component" value="Unassembled WGS sequence"/>
</dbReference>
<reference evidence="2" key="1">
    <citation type="submission" date="2021-06" db="EMBL/GenBank/DDBJ databases">
        <authorList>
            <person name="Hodson N. C."/>
            <person name="Mongue J. A."/>
            <person name="Jaron S. K."/>
        </authorList>
    </citation>
    <scope>NUCLEOTIDE SEQUENCE</scope>
</reference>
<proteinExistence type="predicted"/>
<organism evidence="2 3">
    <name type="scientific">Allacma fusca</name>
    <dbReference type="NCBI Taxonomy" id="39272"/>
    <lineage>
        <taxon>Eukaryota</taxon>
        <taxon>Metazoa</taxon>
        <taxon>Ecdysozoa</taxon>
        <taxon>Arthropoda</taxon>
        <taxon>Hexapoda</taxon>
        <taxon>Collembola</taxon>
        <taxon>Symphypleona</taxon>
        <taxon>Sminthuridae</taxon>
        <taxon>Allacma</taxon>
    </lineage>
</organism>
<accession>A0A8J2LLA4</accession>
<evidence type="ECO:0000256" key="1">
    <source>
        <dbReference type="SAM" id="MobiDB-lite"/>
    </source>
</evidence>
<feature type="compositionally biased region" description="Polar residues" evidence="1">
    <location>
        <begin position="45"/>
        <end position="55"/>
    </location>
</feature>
<evidence type="ECO:0000313" key="3">
    <source>
        <dbReference type="Proteomes" id="UP000708208"/>
    </source>
</evidence>
<feature type="non-terminal residue" evidence="2">
    <location>
        <position position="102"/>
    </location>
</feature>
<dbReference type="EMBL" id="CAJVCH010535506">
    <property type="protein sequence ID" value="CAG7825229.1"/>
    <property type="molecule type" value="Genomic_DNA"/>
</dbReference>
<protein>
    <submittedName>
        <fullName evidence="2">Uncharacterized protein</fullName>
    </submittedName>
</protein>
<dbReference type="AlphaFoldDB" id="A0A8J2LLA4"/>
<comment type="caution">
    <text evidence="2">The sequence shown here is derived from an EMBL/GenBank/DDBJ whole genome shotgun (WGS) entry which is preliminary data.</text>
</comment>
<name>A0A8J2LLA4_9HEXA</name>
<keyword evidence="3" id="KW-1185">Reference proteome</keyword>
<evidence type="ECO:0000313" key="2">
    <source>
        <dbReference type="EMBL" id="CAG7825229.1"/>
    </source>
</evidence>
<feature type="region of interest" description="Disordered" evidence="1">
    <location>
        <begin position="1"/>
        <end position="75"/>
    </location>
</feature>